<name>A0ABP9X6G9_9CHLR</name>
<evidence type="ECO:0000313" key="1">
    <source>
        <dbReference type="EMBL" id="GAA5530990.1"/>
    </source>
</evidence>
<organism evidence="1 2">
    <name type="scientific">Herpetosiphon gulosus</name>
    <dbReference type="NCBI Taxonomy" id="1973496"/>
    <lineage>
        <taxon>Bacteria</taxon>
        <taxon>Bacillati</taxon>
        <taxon>Chloroflexota</taxon>
        <taxon>Chloroflexia</taxon>
        <taxon>Herpetosiphonales</taxon>
        <taxon>Herpetosiphonaceae</taxon>
        <taxon>Herpetosiphon</taxon>
    </lineage>
</organism>
<accession>A0ABP9X6G9</accession>
<keyword evidence="2" id="KW-1185">Reference proteome</keyword>
<evidence type="ECO:0000313" key="2">
    <source>
        <dbReference type="Proteomes" id="UP001428290"/>
    </source>
</evidence>
<gene>
    <name evidence="1" type="ORF">Hgul01_04814</name>
</gene>
<dbReference type="EMBL" id="BAABRU010000029">
    <property type="protein sequence ID" value="GAA5530990.1"/>
    <property type="molecule type" value="Genomic_DNA"/>
</dbReference>
<comment type="caution">
    <text evidence="1">The sequence shown here is derived from an EMBL/GenBank/DDBJ whole genome shotgun (WGS) entry which is preliminary data.</text>
</comment>
<protein>
    <submittedName>
        <fullName evidence="1">Uncharacterized protein</fullName>
    </submittedName>
</protein>
<proteinExistence type="predicted"/>
<dbReference type="RefSeq" id="WP_345724579.1">
    <property type="nucleotide sequence ID" value="NZ_BAABRU010000029.1"/>
</dbReference>
<sequence>MTTTPKSIRVGERSMQVLDALRVQLADQYTSDSAILSEAARRGLLVMAVEAWHAEAGQYGGHSPKELARVLRHELTAVFNFLLEQDELPPMLRIAPAPASIVAVPMMTTAEPVTVTEPTVATVEIDTSVMDLMQLAGQDEEWD</sequence>
<reference evidence="1 2" key="1">
    <citation type="submission" date="2024-02" db="EMBL/GenBank/DDBJ databases">
        <title>Herpetosiphon gulosus NBRC 112829.</title>
        <authorList>
            <person name="Ichikawa N."/>
            <person name="Katano-Makiyama Y."/>
            <person name="Hidaka K."/>
        </authorList>
    </citation>
    <scope>NUCLEOTIDE SEQUENCE [LARGE SCALE GENOMIC DNA]</scope>
    <source>
        <strain evidence="1 2">NBRC 112829</strain>
    </source>
</reference>
<dbReference type="Proteomes" id="UP001428290">
    <property type="component" value="Unassembled WGS sequence"/>
</dbReference>